<dbReference type="EMBL" id="CM042017">
    <property type="protein sequence ID" value="KAI3690931.1"/>
    <property type="molecule type" value="Genomic_DNA"/>
</dbReference>
<keyword evidence="2" id="KW-1185">Reference proteome</keyword>
<reference evidence="2" key="1">
    <citation type="journal article" date="2022" name="Mol. Ecol. Resour.">
        <title>The genomes of chicory, endive, great burdock and yacon provide insights into Asteraceae palaeo-polyploidization history and plant inulin production.</title>
        <authorList>
            <person name="Fan W."/>
            <person name="Wang S."/>
            <person name="Wang H."/>
            <person name="Wang A."/>
            <person name="Jiang F."/>
            <person name="Liu H."/>
            <person name="Zhao H."/>
            <person name="Xu D."/>
            <person name="Zhang Y."/>
        </authorList>
    </citation>
    <scope>NUCLEOTIDE SEQUENCE [LARGE SCALE GENOMIC DNA]</scope>
    <source>
        <strain evidence="2">cv. Punajuju</strain>
    </source>
</reference>
<comment type="caution">
    <text evidence="1">The sequence shown here is derived from an EMBL/GenBank/DDBJ whole genome shotgun (WGS) entry which is preliminary data.</text>
</comment>
<sequence length="92" mass="10784">MAGCIHRKNKQRWRRSRRQRPRVTPMRRRGATEGIDQCEELGLQLDEILINVGLEEPRLWIWVTNEMVHGNLEETSEFETQGDAKEIEQGIG</sequence>
<reference evidence="1 2" key="2">
    <citation type="journal article" date="2022" name="Mol. Ecol. Resour.">
        <title>The genomes of chicory, endive, great burdock and yacon provide insights into Asteraceae paleo-polyploidization history and plant inulin production.</title>
        <authorList>
            <person name="Fan W."/>
            <person name="Wang S."/>
            <person name="Wang H."/>
            <person name="Wang A."/>
            <person name="Jiang F."/>
            <person name="Liu H."/>
            <person name="Zhao H."/>
            <person name="Xu D."/>
            <person name="Zhang Y."/>
        </authorList>
    </citation>
    <scope>NUCLEOTIDE SEQUENCE [LARGE SCALE GENOMIC DNA]</scope>
    <source>
        <strain evidence="2">cv. Punajuju</strain>
        <tissue evidence="1">Leaves</tissue>
    </source>
</reference>
<dbReference type="Proteomes" id="UP001055811">
    <property type="component" value="Linkage Group LG09"/>
</dbReference>
<evidence type="ECO:0000313" key="1">
    <source>
        <dbReference type="EMBL" id="KAI3690931.1"/>
    </source>
</evidence>
<organism evidence="1 2">
    <name type="scientific">Cichorium intybus</name>
    <name type="common">Chicory</name>
    <dbReference type="NCBI Taxonomy" id="13427"/>
    <lineage>
        <taxon>Eukaryota</taxon>
        <taxon>Viridiplantae</taxon>
        <taxon>Streptophyta</taxon>
        <taxon>Embryophyta</taxon>
        <taxon>Tracheophyta</taxon>
        <taxon>Spermatophyta</taxon>
        <taxon>Magnoliopsida</taxon>
        <taxon>eudicotyledons</taxon>
        <taxon>Gunneridae</taxon>
        <taxon>Pentapetalae</taxon>
        <taxon>asterids</taxon>
        <taxon>campanulids</taxon>
        <taxon>Asterales</taxon>
        <taxon>Asteraceae</taxon>
        <taxon>Cichorioideae</taxon>
        <taxon>Cichorieae</taxon>
        <taxon>Cichoriinae</taxon>
        <taxon>Cichorium</taxon>
    </lineage>
</organism>
<name>A0ACB8Z0E4_CICIN</name>
<evidence type="ECO:0000313" key="2">
    <source>
        <dbReference type="Proteomes" id="UP001055811"/>
    </source>
</evidence>
<proteinExistence type="predicted"/>
<protein>
    <submittedName>
        <fullName evidence="1">Uncharacterized protein</fullName>
    </submittedName>
</protein>
<gene>
    <name evidence="1" type="ORF">L2E82_49144</name>
</gene>
<accession>A0ACB8Z0E4</accession>